<comment type="caution">
    <text evidence="1">The sequence shown here is derived from an EMBL/GenBank/DDBJ whole genome shotgun (WGS) entry which is preliminary data.</text>
</comment>
<dbReference type="Proteomes" id="UP000054843">
    <property type="component" value="Unassembled WGS sequence"/>
</dbReference>
<keyword evidence="2" id="KW-1185">Reference proteome</keyword>
<organism evidence="1 2">
    <name type="scientific">Trichinella papuae</name>
    <dbReference type="NCBI Taxonomy" id="268474"/>
    <lineage>
        <taxon>Eukaryota</taxon>
        <taxon>Metazoa</taxon>
        <taxon>Ecdysozoa</taxon>
        <taxon>Nematoda</taxon>
        <taxon>Enoplea</taxon>
        <taxon>Dorylaimia</taxon>
        <taxon>Trichinellida</taxon>
        <taxon>Trichinellidae</taxon>
        <taxon>Trichinella</taxon>
    </lineage>
</organism>
<gene>
    <name evidence="1" type="ORF">T10_13315</name>
</gene>
<accession>A0A0V1MH52</accession>
<reference evidence="1 2" key="1">
    <citation type="submission" date="2015-01" db="EMBL/GenBank/DDBJ databases">
        <title>Evolution of Trichinella species and genotypes.</title>
        <authorList>
            <person name="Korhonen P.K."/>
            <person name="Edoardo P."/>
            <person name="Giuseppe L.R."/>
            <person name="Gasser R.B."/>
        </authorList>
    </citation>
    <scope>NUCLEOTIDE SEQUENCE [LARGE SCALE GENOMIC DNA]</scope>
    <source>
        <strain evidence="1">ISS1980</strain>
    </source>
</reference>
<evidence type="ECO:0000313" key="2">
    <source>
        <dbReference type="Proteomes" id="UP000054843"/>
    </source>
</evidence>
<dbReference type="AlphaFoldDB" id="A0A0V1MH52"/>
<name>A0A0V1MH52_9BILA</name>
<evidence type="ECO:0000313" key="1">
    <source>
        <dbReference type="EMBL" id="KRZ71002.1"/>
    </source>
</evidence>
<protein>
    <submittedName>
        <fullName evidence="1">Uncharacterized protein</fullName>
    </submittedName>
</protein>
<proteinExistence type="predicted"/>
<sequence length="121" mass="13722">MLDKSNTCASRIPGNSCQIEILFVKFGNVAFLVINGKGKFSETKHWQSKFLLLPFDWLTEDIVYDELVNKGLIVQSKIKKKKFTCASAETSKQKKIVLFLEKALPARKIEASNETNKIEIV</sequence>
<dbReference type="EMBL" id="JYDO01000104">
    <property type="protein sequence ID" value="KRZ71002.1"/>
    <property type="molecule type" value="Genomic_DNA"/>
</dbReference>